<dbReference type="GO" id="GO:0005829">
    <property type="term" value="C:cytosol"/>
    <property type="evidence" value="ECO:0007669"/>
    <property type="project" value="TreeGrafter"/>
</dbReference>
<dbReference type="AlphaFoldDB" id="A0A2A9HDN0"/>
<sequence>MIVEIECLPRPYGEPGAPYSFVEAAIRVIQESGLKYEVSALGTTFEGEPDEVWRVAREAHEACLAAGAESVLTIVKFSQSRMPNPPTMESLTAKFRDGGSS</sequence>
<dbReference type="SUPFAM" id="SSF89957">
    <property type="entry name" value="MTH1187/YkoF-like"/>
    <property type="match status" value="1"/>
</dbReference>
<feature type="compositionally biased region" description="Polar residues" evidence="2">
    <location>
        <begin position="80"/>
        <end position="90"/>
    </location>
</feature>
<dbReference type="InterPro" id="IPR002767">
    <property type="entry name" value="Thiamine_BP"/>
</dbReference>
<evidence type="ECO:0000256" key="2">
    <source>
        <dbReference type="SAM" id="MobiDB-lite"/>
    </source>
</evidence>
<proteinExistence type="inferred from homology"/>
<dbReference type="Pfam" id="PF01910">
    <property type="entry name" value="Thiamine_BP"/>
    <property type="match status" value="1"/>
</dbReference>
<dbReference type="Proteomes" id="UP000223071">
    <property type="component" value="Unassembled WGS sequence"/>
</dbReference>
<dbReference type="RefSeq" id="WP_098503339.1">
    <property type="nucleotide sequence ID" value="NZ_PDJQ01000001.1"/>
</dbReference>
<keyword evidence="5" id="KW-1185">Reference proteome</keyword>
<dbReference type="PANTHER" id="PTHR33777:SF1">
    <property type="entry name" value="UPF0045 PROTEIN ECM15"/>
    <property type="match status" value="1"/>
</dbReference>
<dbReference type="InterPro" id="IPR029756">
    <property type="entry name" value="MTH1187/YkoF-like"/>
</dbReference>
<dbReference type="InterPro" id="IPR051614">
    <property type="entry name" value="UPF0045_domain"/>
</dbReference>
<evidence type="ECO:0000259" key="3">
    <source>
        <dbReference type="Pfam" id="PF01910"/>
    </source>
</evidence>
<accession>A0A2A9HDN0</accession>
<protein>
    <submittedName>
        <fullName evidence="4">Uncharacterized protein (TIGR00106 family)</fullName>
    </submittedName>
</protein>
<feature type="region of interest" description="Disordered" evidence="2">
    <location>
        <begin position="80"/>
        <end position="101"/>
    </location>
</feature>
<reference evidence="4 5" key="1">
    <citation type="submission" date="2017-09" db="EMBL/GenBank/DDBJ databases">
        <title>Sequencing the genomes of two abundant thermophiles in Great Basin hot springs: Thermocrinis jamiesonii and novel Chloroflexi Thermoflexus hugenholtzii.</title>
        <authorList>
            <person name="Hedlund B."/>
        </authorList>
    </citation>
    <scope>NUCLEOTIDE SEQUENCE [LARGE SCALE GENOMIC DNA]</scope>
    <source>
        <strain evidence="4 5">G233</strain>
    </source>
</reference>
<dbReference type="EMBL" id="PDJQ01000001">
    <property type="protein sequence ID" value="PFG73908.1"/>
    <property type="molecule type" value="Genomic_DNA"/>
</dbReference>
<evidence type="ECO:0000313" key="5">
    <source>
        <dbReference type="Proteomes" id="UP000223071"/>
    </source>
</evidence>
<dbReference type="Gene3D" id="3.30.70.930">
    <property type="match status" value="1"/>
</dbReference>
<evidence type="ECO:0000313" key="4">
    <source>
        <dbReference type="EMBL" id="PFG73908.1"/>
    </source>
</evidence>
<comment type="caution">
    <text evidence="4">The sequence shown here is derived from an EMBL/GenBank/DDBJ whole genome shotgun (WGS) entry which is preliminary data.</text>
</comment>
<organism evidence="4 5">
    <name type="scientific">Tepidiforma thermophila (strain KCTC 52669 / CGMCC 1.13589 / G233)</name>
    <dbReference type="NCBI Taxonomy" id="2761530"/>
    <lineage>
        <taxon>Bacteria</taxon>
        <taxon>Bacillati</taxon>
        <taxon>Chloroflexota</taxon>
        <taxon>Tepidiformia</taxon>
        <taxon>Tepidiformales</taxon>
        <taxon>Tepidiformaceae</taxon>
        <taxon>Tepidiforma</taxon>
    </lineage>
</organism>
<evidence type="ECO:0000256" key="1">
    <source>
        <dbReference type="ARBA" id="ARBA00010272"/>
    </source>
</evidence>
<gene>
    <name evidence="4" type="ORF">A9A59_1114</name>
</gene>
<feature type="domain" description="Thiamine-binding protein" evidence="3">
    <location>
        <begin position="18"/>
        <end position="81"/>
    </location>
</feature>
<name>A0A2A9HDN0_TEPT2</name>
<dbReference type="PANTHER" id="PTHR33777">
    <property type="entry name" value="UPF0045 PROTEIN ECM15"/>
    <property type="match status" value="1"/>
</dbReference>
<comment type="similarity">
    <text evidence="1">Belongs to the UPF0045 family.</text>
</comment>